<dbReference type="EC" id="2.7.6.5" evidence="2"/>
<dbReference type="InterPro" id="IPR043519">
    <property type="entry name" value="NT_sf"/>
</dbReference>
<comment type="pathway">
    <text evidence="1">Purine metabolism; ppGpp biosynthesis; ppGpp from GTP: step 1/2.</text>
</comment>
<dbReference type="Pfam" id="PF19296">
    <property type="entry name" value="RelA_AH_RIS"/>
    <property type="match status" value="1"/>
</dbReference>
<dbReference type="InterPro" id="IPR033655">
    <property type="entry name" value="TGS_RelA/SpoT"/>
</dbReference>
<dbReference type="Pfam" id="PF02824">
    <property type="entry name" value="TGS"/>
    <property type="match status" value="1"/>
</dbReference>
<keyword evidence="4" id="KW-0547">Nucleotide-binding</keyword>
<evidence type="ECO:0000256" key="3">
    <source>
        <dbReference type="ARBA" id="ARBA00019852"/>
    </source>
</evidence>
<evidence type="ECO:0000256" key="8">
    <source>
        <dbReference type="ARBA" id="ARBA00048244"/>
    </source>
</evidence>
<accession>A0A6V7RFL1</accession>
<evidence type="ECO:0000313" key="14">
    <source>
        <dbReference type="Proteomes" id="UP000521032"/>
    </source>
</evidence>
<reference evidence="13 14" key="1">
    <citation type="submission" date="2020-07" db="EMBL/GenBank/DDBJ databases">
        <authorList>
            <person name="Criscuolo A."/>
        </authorList>
    </citation>
    <scope>NUCLEOTIDE SEQUENCE [LARGE SCALE GENOMIC DNA]</scope>
    <source>
        <strain evidence="14">CIP 111030</strain>
    </source>
</reference>
<dbReference type="GO" id="GO:0008728">
    <property type="term" value="F:GTP diphosphokinase activity"/>
    <property type="evidence" value="ECO:0007669"/>
    <property type="project" value="UniProtKB-EC"/>
</dbReference>
<evidence type="ECO:0000259" key="12">
    <source>
        <dbReference type="PROSITE" id="PS51880"/>
    </source>
</evidence>
<keyword evidence="13" id="KW-0418">Kinase</keyword>
<dbReference type="InterPro" id="IPR045600">
    <property type="entry name" value="RelA/SpoT_AH_RIS"/>
</dbReference>
<evidence type="ECO:0000256" key="1">
    <source>
        <dbReference type="ARBA" id="ARBA00004976"/>
    </source>
</evidence>
<organism evidence="13 14">
    <name type="scientific">Phocicoccus schoeneichii</name>
    <dbReference type="NCBI Taxonomy" id="1812261"/>
    <lineage>
        <taxon>Bacteria</taxon>
        <taxon>Bacillati</taxon>
        <taxon>Bacillota</taxon>
        <taxon>Bacilli</taxon>
        <taxon>Bacillales</taxon>
        <taxon>Salinicoccaceae</taxon>
        <taxon>Phocicoccus</taxon>
    </lineage>
</organism>
<comment type="caution">
    <text evidence="13">The sequence shown here is derived from an EMBL/GenBank/DDBJ whole genome shotgun (WGS) entry which is preliminary data.</text>
</comment>
<evidence type="ECO:0000259" key="11">
    <source>
        <dbReference type="PROSITE" id="PS51831"/>
    </source>
</evidence>
<comment type="catalytic activity">
    <reaction evidence="8">
        <text>GTP + ATP = guanosine 3'-diphosphate 5'-triphosphate + AMP</text>
        <dbReference type="Rhea" id="RHEA:22088"/>
        <dbReference type="ChEBI" id="CHEBI:30616"/>
        <dbReference type="ChEBI" id="CHEBI:37565"/>
        <dbReference type="ChEBI" id="CHEBI:142410"/>
        <dbReference type="ChEBI" id="CHEBI:456215"/>
        <dbReference type="EC" id="2.7.6.5"/>
    </reaction>
</comment>
<evidence type="ECO:0000313" key="13">
    <source>
        <dbReference type="EMBL" id="CAD2076664.1"/>
    </source>
</evidence>
<dbReference type="Gene3D" id="3.30.70.260">
    <property type="match status" value="1"/>
</dbReference>
<dbReference type="NCBIfam" id="TIGR00691">
    <property type="entry name" value="spoT_relA"/>
    <property type="match status" value="1"/>
</dbReference>
<dbReference type="SMART" id="SM00954">
    <property type="entry name" value="RelA_SpoT"/>
    <property type="match status" value="1"/>
</dbReference>
<feature type="domain" description="ACT" evidence="10">
    <location>
        <begin position="652"/>
        <end position="726"/>
    </location>
</feature>
<dbReference type="InterPro" id="IPR045865">
    <property type="entry name" value="ACT-like_dom_sf"/>
</dbReference>
<dbReference type="FunFam" id="1.10.3210.10:FF:000001">
    <property type="entry name" value="GTP pyrophosphokinase RelA"/>
    <property type="match status" value="1"/>
</dbReference>
<dbReference type="InterPro" id="IPR004811">
    <property type="entry name" value="RelA/Spo_fam"/>
</dbReference>
<dbReference type="InterPro" id="IPR002912">
    <property type="entry name" value="ACT_dom"/>
</dbReference>
<dbReference type="SUPFAM" id="SSF81271">
    <property type="entry name" value="TGS-like"/>
    <property type="match status" value="1"/>
</dbReference>
<name>A0A6V7RFL1_9BACL</name>
<dbReference type="Pfam" id="PF04607">
    <property type="entry name" value="RelA_SpoT"/>
    <property type="match status" value="1"/>
</dbReference>
<dbReference type="CDD" id="cd00077">
    <property type="entry name" value="HDc"/>
    <property type="match status" value="1"/>
</dbReference>
<evidence type="ECO:0000256" key="6">
    <source>
        <dbReference type="ARBA" id="ARBA00032407"/>
    </source>
</evidence>
<dbReference type="EMBL" id="CAJEWE010000010">
    <property type="protein sequence ID" value="CAD2076664.1"/>
    <property type="molecule type" value="Genomic_DNA"/>
</dbReference>
<dbReference type="Proteomes" id="UP000521032">
    <property type="component" value="Unassembled WGS sequence"/>
</dbReference>
<dbReference type="Pfam" id="PF13291">
    <property type="entry name" value="ACT_4"/>
    <property type="match status" value="1"/>
</dbReference>
<dbReference type="CDD" id="cd01668">
    <property type="entry name" value="TGS_RSH"/>
    <property type="match status" value="1"/>
</dbReference>
<keyword evidence="14" id="KW-1185">Reference proteome</keyword>
<dbReference type="Gene3D" id="1.10.3210.10">
    <property type="entry name" value="Hypothetical protein af1432"/>
    <property type="match status" value="1"/>
</dbReference>
<dbReference type="SMART" id="SM00471">
    <property type="entry name" value="HDc"/>
    <property type="match status" value="1"/>
</dbReference>
<dbReference type="FunFam" id="3.30.460.10:FF:000001">
    <property type="entry name" value="GTP pyrophosphokinase RelA"/>
    <property type="match status" value="1"/>
</dbReference>
<dbReference type="InterPro" id="IPR003607">
    <property type="entry name" value="HD/PDEase_dom"/>
</dbReference>
<dbReference type="PROSITE" id="PS51831">
    <property type="entry name" value="HD"/>
    <property type="match status" value="1"/>
</dbReference>
<dbReference type="AlphaFoldDB" id="A0A6V7RFL1"/>
<comment type="function">
    <text evidence="9">In eubacteria ppGpp (guanosine 3'-diphosphate 5'-diphosphate) is a mediator of the stringent response that coordinates a variety of cellular activities in response to changes in nutritional abundance.</text>
</comment>
<keyword evidence="13" id="KW-0808">Transferase</keyword>
<dbReference type="SUPFAM" id="SSF109604">
    <property type="entry name" value="HD-domain/PDEase-like"/>
    <property type="match status" value="1"/>
</dbReference>
<dbReference type="SUPFAM" id="SSF81301">
    <property type="entry name" value="Nucleotidyltransferase"/>
    <property type="match status" value="1"/>
</dbReference>
<dbReference type="PANTHER" id="PTHR21262">
    <property type="entry name" value="GUANOSINE-3',5'-BIS DIPHOSPHATE 3'-PYROPHOSPHOHYDROLASE"/>
    <property type="match status" value="1"/>
</dbReference>
<evidence type="ECO:0000256" key="2">
    <source>
        <dbReference type="ARBA" id="ARBA00013251"/>
    </source>
</evidence>
<dbReference type="PANTHER" id="PTHR21262:SF31">
    <property type="entry name" value="GTP PYROPHOSPHOKINASE"/>
    <property type="match status" value="1"/>
</dbReference>
<proteinExistence type="inferred from homology"/>
<dbReference type="SUPFAM" id="SSF55021">
    <property type="entry name" value="ACT-like"/>
    <property type="match status" value="1"/>
</dbReference>
<evidence type="ECO:0000256" key="4">
    <source>
        <dbReference type="ARBA" id="ARBA00023134"/>
    </source>
</evidence>
<dbReference type="InterPro" id="IPR012675">
    <property type="entry name" value="Beta-grasp_dom_sf"/>
</dbReference>
<dbReference type="PROSITE" id="PS51880">
    <property type="entry name" value="TGS"/>
    <property type="match status" value="1"/>
</dbReference>
<dbReference type="CDD" id="cd05399">
    <property type="entry name" value="NT_Rel-Spo_like"/>
    <property type="match status" value="1"/>
</dbReference>
<dbReference type="InterPro" id="IPR007685">
    <property type="entry name" value="RelA_SpoT"/>
</dbReference>
<dbReference type="GO" id="GO:0015970">
    <property type="term" value="P:guanosine tetraphosphate biosynthetic process"/>
    <property type="evidence" value="ECO:0007669"/>
    <property type="project" value="UniProtKB-UniPathway"/>
</dbReference>
<evidence type="ECO:0000259" key="10">
    <source>
        <dbReference type="PROSITE" id="PS51671"/>
    </source>
</evidence>
<feature type="domain" description="TGS" evidence="12">
    <location>
        <begin position="392"/>
        <end position="453"/>
    </location>
</feature>
<evidence type="ECO:0000256" key="7">
    <source>
        <dbReference type="ARBA" id="ARBA00033308"/>
    </source>
</evidence>
<dbReference type="Pfam" id="PF13328">
    <property type="entry name" value="HD_4"/>
    <property type="match status" value="1"/>
</dbReference>
<dbReference type="InterPro" id="IPR006674">
    <property type="entry name" value="HD_domain"/>
</dbReference>
<dbReference type="GO" id="GO:0005886">
    <property type="term" value="C:plasma membrane"/>
    <property type="evidence" value="ECO:0007669"/>
    <property type="project" value="TreeGrafter"/>
</dbReference>
<evidence type="ECO:0000256" key="5">
    <source>
        <dbReference type="ARBA" id="ARBA00029754"/>
    </source>
</evidence>
<dbReference type="PROSITE" id="PS51671">
    <property type="entry name" value="ACT"/>
    <property type="match status" value="1"/>
</dbReference>
<dbReference type="InterPro" id="IPR004095">
    <property type="entry name" value="TGS"/>
</dbReference>
<dbReference type="UniPathway" id="UPA00908">
    <property type="reaction ID" value="UER00884"/>
</dbReference>
<dbReference type="GO" id="GO:0005525">
    <property type="term" value="F:GTP binding"/>
    <property type="evidence" value="ECO:0007669"/>
    <property type="project" value="UniProtKB-KW"/>
</dbReference>
<sequence length="726" mass="82661">MSMKKEYPYTVEDVFNMCSAYLEDQELDRIKKAYDLAEKAHRGQYRKNGLPYIAHPIQVAGILAELKLDMPTIVAGFLHDVVEDTPYTHSDLVEMFNEEVAEIVDGVTKLEKVKYRSVEEEQAENHRKLFIAIANDIRVILVKLADRLHNMRTLKAMPEEKQIRISKETLEIYAPLANRLGISSIKWELEDISLRYIDPASYFRIVSYMKKKRSEREVIINRAIGMIEDELQKSHIKNELSGRAKHIYSIYKKMKDQDKEFDQIFDLLAIRVLVNDIRDCYAALGIIHTIWKPMPGRFKDYIAMPKPNMYQSLHTTVVGPNGDPLEIQIRTFEMHEVAEHGVAAHWAYKEGKEQKAKSTTANKWVKEIVDTESSYANAQDFMEALKNDLLSDKIYVFTPNGDVIELPSGATPIDFAYQVHSEVGNKMIGAKVNGKLVPINHVLQTGDIVEVRTSKQSFGPSQDWLKMVKSSSTKSKIKSFFKKQDRAENIEKGRIQIEEEIKSRGLEIDDVLFDKNISDVLERYNLKEKNDLFAAVGYGGITPSQATNRLTANIKPAESEQSNVVVDVDRSKHYKEISSDSGVVVEGMDNMLVNLAKCCNPIPGDDIIGYISKGHGVKVHVTTCPNIKNETARLIDVEWVANKKKDKRYQVDLEISGYDRNGLVNEVLNLVSSEKIPITRVNGKADINKFAIITLSVMVLSNDELYKLVEKIKHLPDIYSVERVFK</sequence>
<evidence type="ECO:0000256" key="9">
    <source>
        <dbReference type="RuleBase" id="RU003847"/>
    </source>
</evidence>
<dbReference type="CDD" id="cd04876">
    <property type="entry name" value="ACT_RelA-SpoT"/>
    <property type="match status" value="1"/>
</dbReference>
<dbReference type="Gene3D" id="3.30.460.10">
    <property type="entry name" value="Beta Polymerase, domain 2"/>
    <property type="match status" value="1"/>
</dbReference>
<dbReference type="Gene3D" id="3.10.20.30">
    <property type="match status" value="1"/>
</dbReference>
<protein>
    <recommendedName>
        <fullName evidence="3">GTP pyrophosphokinase</fullName>
        <ecNumber evidence="2">2.7.6.5</ecNumber>
    </recommendedName>
    <alternativeName>
        <fullName evidence="6">(p)ppGpp synthase</fullName>
    </alternativeName>
    <alternativeName>
        <fullName evidence="5">ATP:GTP 3'-pyrophosphotransferase</fullName>
    </alternativeName>
    <alternativeName>
        <fullName evidence="7">ppGpp synthase I</fullName>
    </alternativeName>
</protein>
<comment type="similarity">
    <text evidence="9">Belongs to the relA/spoT family.</text>
</comment>
<dbReference type="GO" id="GO:0016301">
    <property type="term" value="F:kinase activity"/>
    <property type="evidence" value="ECO:0007669"/>
    <property type="project" value="UniProtKB-KW"/>
</dbReference>
<dbReference type="InterPro" id="IPR012676">
    <property type="entry name" value="TGS-like"/>
</dbReference>
<gene>
    <name evidence="13" type="primary">relA</name>
    <name evidence="13" type="ORF">JEOSCH030_01121</name>
</gene>
<keyword evidence="4" id="KW-0342">GTP-binding</keyword>
<feature type="domain" description="HD" evidence="11">
    <location>
        <begin position="52"/>
        <end position="151"/>
    </location>
</feature>
<dbReference type="FunFam" id="3.10.20.30:FF:000002">
    <property type="entry name" value="GTP pyrophosphokinase (RelA/SpoT)"/>
    <property type="match status" value="1"/>
</dbReference>